<dbReference type="OrthoDB" id="9802472at2"/>
<protein>
    <recommendedName>
        <fullName evidence="1">DNA ligase D polymerase domain-containing protein</fullName>
    </recommendedName>
</protein>
<dbReference type="CDD" id="cd04862">
    <property type="entry name" value="PaeLigD_Pol_like"/>
    <property type="match status" value="1"/>
</dbReference>
<organism evidence="2 3">
    <name type="scientific">Nitratireductor pacificus pht-3B</name>
    <dbReference type="NCBI Taxonomy" id="391937"/>
    <lineage>
        <taxon>Bacteria</taxon>
        <taxon>Pseudomonadati</taxon>
        <taxon>Pseudomonadota</taxon>
        <taxon>Alphaproteobacteria</taxon>
        <taxon>Hyphomicrobiales</taxon>
        <taxon>Phyllobacteriaceae</taxon>
        <taxon>Nitratireductor</taxon>
    </lineage>
</organism>
<reference evidence="2 3" key="1">
    <citation type="journal article" date="2012" name="J. Bacteriol.">
        <title>Genome Sequence of Nitratireductor pacificus Type Strain pht-3B.</title>
        <authorList>
            <person name="Lai Q."/>
            <person name="Li G."/>
            <person name="Shao Z."/>
        </authorList>
    </citation>
    <scope>NUCLEOTIDE SEQUENCE [LARGE SCALE GENOMIC DNA]</scope>
    <source>
        <strain evidence="3">pht-3B</strain>
    </source>
</reference>
<dbReference type="eggNOG" id="COG3285">
    <property type="taxonomic scope" value="Bacteria"/>
</dbReference>
<name>K2MU51_9HYPH</name>
<dbReference type="EMBL" id="AMRM01000001">
    <property type="protein sequence ID" value="EKF20937.1"/>
    <property type="molecule type" value="Genomic_DNA"/>
</dbReference>
<evidence type="ECO:0000313" key="3">
    <source>
        <dbReference type="Proteomes" id="UP000006786"/>
    </source>
</evidence>
<dbReference type="NCBIfam" id="TIGR02778">
    <property type="entry name" value="ligD_pol"/>
    <property type="match status" value="1"/>
</dbReference>
<dbReference type="InterPro" id="IPR052171">
    <property type="entry name" value="NHEJ_LigD"/>
</dbReference>
<accession>K2MU51</accession>
<comment type="caution">
    <text evidence="2">The sequence shown here is derived from an EMBL/GenBank/DDBJ whole genome shotgun (WGS) entry which is preliminary data.</text>
</comment>
<evidence type="ECO:0000313" key="2">
    <source>
        <dbReference type="EMBL" id="EKF20937.1"/>
    </source>
</evidence>
<dbReference type="InterPro" id="IPR033651">
    <property type="entry name" value="PaeLigD_Pol-like"/>
</dbReference>
<dbReference type="PANTHER" id="PTHR42705:SF2">
    <property type="entry name" value="BIFUNCTIONAL NON-HOMOLOGOUS END JOINING PROTEIN LIGD"/>
    <property type="match status" value="1"/>
</dbReference>
<dbReference type="Pfam" id="PF21686">
    <property type="entry name" value="LigD_Prim-Pol"/>
    <property type="match status" value="1"/>
</dbReference>
<dbReference type="STRING" id="391937.NA2_01125"/>
<evidence type="ECO:0000259" key="1">
    <source>
        <dbReference type="Pfam" id="PF21686"/>
    </source>
</evidence>
<dbReference type="InterPro" id="IPR014145">
    <property type="entry name" value="LigD_pol_dom"/>
</dbReference>
<dbReference type="Proteomes" id="UP000006786">
    <property type="component" value="Unassembled WGS sequence"/>
</dbReference>
<dbReference type="Gene3D" id="3.90.920.10">
    <property type="entry name" value="DNA primase, PRIM domain"/>
    <property type="match status" value="1"/>
</dbReference>
<sequence>MSDGKRIEIGGVSLSSPDKPLFARPAVTKVDLARHYERVAVRMLPQVKNRLVSLVRCPDGQENPCFFQRHGGKGFPDAIGRMDITEKDGGKDEYLYVSDLSAVVAAVQMSALELHIWGSRTDRLENPDRLVFDLDPDEELGFASVRDAAFEVRDRLRALELDTVPLVTGGKGIHVVAPLERRADWAVVKDFARAFAERLAEDAPERFVAQASKAKREGRVFIDWLRNERSATAIAPYSTRARDGAPVATPVSWEELSGLTAANGFHLGDMAERLAAPDPWADSGGWRQSITRAMLTAVGADT</sequence>
<dbReference type="PANTHER" id="PTHR42705">
    <property type="entry name" value="BIFUNCTIONAL NON-HOMOLOGOUS END JOINING PROTEIN LIGD"/>
    <property type="match status" value="1"/>
</dbReference>
<feature type="domain" description="DNA ligase D polymerase" evidence="1">
    <location>
        <begin position="28"/>
        <end position="280"/>
    </location>
</feature>
<proteinExistence type="predicted"/>
<dbReference type="AlphaFoldDB" id="K2MU51"/>
<dbReference type="PATRIC" id="fig|391937.3.peg.233"/>
<dbReference type="RefSeq" id="WP_008593228.1">
    <property type="nucleotide sequence ID" value="NZ_AMRM01000001.1"/>
</dbReference>
<keyword evidence="3" id="KW-1185">Reference proteome</keyword>
<gene>
    <name evidence="2" type="ORF">NA2_01125</name>
</gene>